<name>A0ABW5JKX9_9BACT</name>
<protein>
    <submittedName>
        <fullName evidence="1">Uncharacterized protein</fullName>
    </submittedName>
</protein>
<keyword evidence="2" id="KW-1185">Reference proteome</keyword>
<accession>A0ABW5JKX9</accession>
<gene>
    <name evidence="1" type="ORF">ACFSVN_12045</name>
</gene>
<evidence type="ECO:0000313" key="1">
    <source>
        <dbReference type="EMBL" id="MFD2533175.1"/>
    </source>
</evidence>
<dbReference type="EMBL" id="JBHULI010000025">
    <property type="protein sequence ID" value="MFD2533175.1"/>
    <property type="molecule type" value="Genomic_DNA"/>
</dbReference>
<sequence length="30" mass="3721">MPSWYLFIPKRSVRSNSQERNWLTTPYPCY</sequence>
<reference evidence="2" key="1">
    <citation type="journal article" date="2019" name="Int. J. Syst. Evol. Microbiol.">
        <title>The Global Catalogue of Microorganisms (GCM) 10K type strain sequencing project: providing services to taxonomists for standard genome sequencing and annotation.</title>
        <authorList>
            <consortium name="The Broad Institute Genomics Platform"/>
            <consortium name="The Broad Institute Genome Sequencing Center for Infectious Disease"/>
            <person name="Wu L."/>
            <person name="Ma J."/>
        </authorList>
    </citation>
    <scope>NUCLEOTIDE SEQUENCE [LARGE SCALE GENOMIC DNA]</scope>
    <source>
        <strain evidence="2">KCTC 52042</strain>
    </source>
</reference>
<proteinExistence type="predicted"/>
<dbReference type="RefSeq" id="WP_390302982.1">
    <property type="nucleotide sequence ID" value="NZ_JBHULI010000025.1"/>
</dbReference>
<comment type="caution">
    <text evidence="1">The sequence shown here is derived from an EMBL/GenBank/DDBJ whole genome shotgun (WGS) entry which is preliminary data.</text>
</comment>
<evidence type="ECO:0000313" key="2">
    <source>
        <dbReference type="Proteomes" id="UP001597460"/>
    </source>
</evidence>
<dbReference type="Proteomes" id="UP001597460">
    <property type="component" value="Unassembled WGS sequence"/>
</dbReference>
<organism evidence="1 2">
    <name type="scientific">Gracilimonas halophila</name>
    <dbReference type="NCBI Taxonomy" id="1834464"/>
    <lineage>
        <taxon>Bacteria</taxon>
        <taxon>Pseudomonadati</taxon>
        <taxon>Balneolota</taxon>
        <taxon>Balneolia</taxon>
        <taxon>Balneolales</taxon>
        <taxon>Balneolaceae</taxon>
        <taxon>Gracilimonas</taxon>
    </lineage>
</organism>